<evidence type="ECO:0000313" key="3">
    <source>
        <dbReference type="Proteomes" id="UP000481861"/>
    </source>
</evidence>
<dbReference type="AlphaFoldDB" id="A0A7C8ML52"/>
<accession>A0A7C8ML52</accession>
<dbReference type="EMBL" id="JAADJZ010000001">
    <property type="protein sequence ID" value="KAF2878263.1"/>
    <property type="molecule type" value="Genomic_DNA"/>
</dbReference>
<reference evidence="2 3" key="1">
    <citation type="submission" date="2020-01" db="EMBL/GenBank/DDBJ databases">
        <authorList>
            <consortium name="DOE Joint Genome Institute"/>
            <person name="Haridas S."/>
            <person name="Albert R."/>
            <person name="Binder M."/>
            <person name="Bloem J."/>
            <person name="Labutti K."/>
            <person name="Salamov A."/>
            <person name="Andreopoulos B."/>
            <person name="Baker S.E."/>
            <person name="Barry K."/>
            <person name="Bills G."/>
            <person name="Bluhm B.H."/>
            <person name="Cannon C."/>
            <person name="Castanera R."/>
            <person name="Culley D.E."/>
            <person name="Daum C."/>
            <person name="Ezra D."/>
            <person name="Gonzalez J.B."/>
            <person name="Henrissat B."/>
            <person name="Kuo A."/>
            <person name="Liang C."/>
            <person name="Lipzen A."/>
            <person name="Lutzoni F."/>
            <person name="Magnuson J."/>
            <person name="Mondo S."/>
            <person name="Nolan M."/>
            <person name="Ohm R."/>
            <person name="Pangilinan J."/>
            <person name="Park H.-J.H."/>
            <person name="Ramirez L."/>
            <person name="Alfaro M."/>
            <person name="Sun H."/>
            <person name="Tritt A."/>
            <person name="Yoshinaga Y."/>
            <person name="Zwiers L.-H.L."/>
            <person name="Turgeon B.G."/>
            <person name="Goodwin S.B."/>
            <person name="Spatafora J.W."/>
            <person name="Crous P.W."/>
            <person name="Grigoriev I.V."/>
        </authorList>
    </citation>
    <scope>NUCLEOTIDE SEQUENCE [LARGE SCALE GENOMIC DNA]</scope>
    <source>
        <strain evidence="2 3">CBS 611.86</strain>
    </source>
</reference>
<dbReference type="Proteomes" id="UP000481861">
    <property type="component" value="Unassembled WGS sequence"/>
</dbReference>
<evidence type="ECO:0000256" key="1">
    <source>
        <dbReference type="SAM" id="MobiDB-lite"/>
    </source>
</evidence>
<name>A0A7C8ML52_9PLEO</name>
<protein>
    <submittedName>
        <fullName evidence="2">Uncharacterized protein</fullName>
    </submittedName>
</protein>
<gene>
    <name evidence="2" type="ORF">BDV95DRAFT_557054</name>
</gene>
<comment type="caution">
    <text evidence="2">The sequence shown here is derived from an EMBL/GenBank/DDBJ whole genome shotgun (WGS) entry which is preliminary data.</text>
</comment>
<feature type="region of interest" description="Disordered" evidence="1">
    <location>
        <begin position="138"/>
        <end position="175"/>
    </location>
</feature>
<dbReference type="OrthoDB" id="3783833at2759"/>
<evidence type="ECO:0000313" key="2">
    <source>
        <dbReference type="EMBL" id="KAF2878263.1"/>
    </source>
</evidence>
<proteinExistence type="predicted"/>
<organism evidence="2 3">
    <name type="scientific">Massariosphaeria phaeospora</name>
    <dbReference type="NCBI Taxonomy" id="100035"/>
    <lineage>
        <taxon>Eukaryota</taxon>
        <taxon>Fungi</taxon>
        <taxon>Dikarya</taxon>
        <taxon>Ascomycota</taxon>
        <taxon>Pezizomycotina</taxon>
        <taxon>Dothideomycetes</taxon>
        <taxon>Pleosporomycetidae</taxon>
        <taxon>Pleosporales</taxon>
        <taxon>Pleosporales incertae sedis</taxon>
        <taxon>Massariosphaeria</taxon>
    </lineage>
</organism>
<sequence>MLQLSGLPLPRNIFLTHPSITTCVNIHRTWLALSLPCAGIDALHTHLQMNLLMGGPLLYPEMNGIWTTFPQSSPIVRAMATNFFQHVLAFAYESKTFVFLVKWITADPERRALFDQVELQFPNYAEVARVYTQAPATATNTGGPAGGVGASSGPVVRKKIRRSSGGKGKQVSREEEVLTSKINEWALNG</sequence>
<keyword evidence="3" id="KW-1185">Reference proteome</keyword>